<keyword evidence="2" id="KW-1185">Reference proteome</keyword>
<reference evidence="1 2" key="1">
    <citation type="submission" date="2018-10" db="EMBL/GenBank/DDBJ databases">
        <authorList>
            <consortium name="Molecular Microbiology and Infection Unit (UMMI)"/>
            <person name="Machado M."/>
        </authorList>
    </citation>
    <scope>NUCLEOTIDE SEQUENCE [LARGE SCALE GENOMIC DNA]</scope>
    <source>
        <strain evidence="1">FMV2238.02</strain>
    </source>
</reference>
<dbReference type="EMBL" id="UXEP01000060">
    <property type="protein sequence ID" value="VDC43764.1"/>
    <property type="molecule type" value="Genomic_DNA"/>
</dbReference>
<evidence type="ECO:0000313" key="2">
    <source>
        <dbReference type="Proteomes" id="UP000280759"/>
    </source>
</evidence>
<name>A0A3P5XT96_STRCB</name>
<protein>
    <submittedName>
        <fullName evidence="1">Uncharacterized protein</fullName>
    </submittedName>
</protein>
<dbReference type="Proteomes" id="UP000280759">
    <property type="component" value="Unassembled WGS sequence"/>
</dbReference>
<organism evidence="1 2">
    <name type="scientific">Streptococcus canis</name>
    <dbReference type="NCBI Taxonomy" id="1329"/>
    <lineage>
        <taxon>Bacteria</taxon>
        <taxon>Bacillati</taxon>
        <taxon>Bacillota</taxon>
        <taxon>Bacilli</taxon>
        <taxon>Lactobacillales</taxon>
        <taxon>Streptococcaceae</taxon>
        <taxon>Streptococcus</taxon>
    </lineage>
</organism>
<proteinExistence type="predicted"/>
<gene>
    <name evidence="1" type="ORF">FMV2238Y02_22670</name>
</gene>
<sequence>MSREIKVRNISDDTFLQLKGLSKQLGYGSFNQFILSQLELIASNNGLTLYDNDFAEELVTIKSNQKQLLENQHQIQINQVALLAKQKEVGELLETWLQFMDEVDAINQRDIL</sequence>
<accession>A0A3P5XT96</accession>
<dbReference type="AlphaFoldDB" id="A0A3P5XT96"/>
<evidence type="ECO:0000313" key="1">
    <source>
        <dbReference type="EMBL" id="VDC43764.1"/>
    </source>
</evidence>
<dbReference type="RefSeq" id="WP_003045453.1">
    <property type="nucleotide sequence ID" value="NZ_BLKN01000007.1"/>
</dbReference>